<feature type="transmembrane region" description="Helical" evidence="1">
    <location>
        <begin position="9"/>
        <end position="30"/>
    </location>
</feature>
<dbReference type="EMBL" id="FLQZ01000144">
    <property type="protein sequence ID" value="SBT15527.1"/>
    <property type="molecule type" value="Genomic_DNA"/>
</dbReference>
<keyword evidence="1" id="KW-0472">Membrane</keyword>
<protein>
    <submittedName>
        <fullName evidence="2">Uncharacterized protein</fullName>
    </submittedName>
</protein>
<proteinExistence type="predicted"/>
<name>A0A1C3JKD5_9VIBR</name>
<dbReference type="AlphaFoldDB" id="A0A1C3JKD5"/>
<evidence type="ECO:0000256" key="1">
    <source>
        <dbReference type="SAM" id="Phobius"/>
    </source>
</evidence>
<evidence type="ECO:0000313" key="3">
    <source>
        <dbReference type="Proteomes" id="UP000092819"/>
    </source>
</evidence>
<keyword evidence="1" id="KW-1133">Transmembrane helix</keyword>
<keyword evidence="3" id="KW-1185">Reference proteome</keyword>
<organism evidence="2 3">
    <name type="scientific">Vibrio celticus</name>
    <dbReference type="NCBI Taxonomy" id="446372"/>
    <lineage>
        <taxon>Bacteria</taxon>
        <taxon>Pseudomonadati</taxon>
        <taxon>Pseudomonadota</taxon>
        <taxon>Gammaproteobacteria</taxon>
        <taxon>Vibrionales</taxon>
        <taxon>Vibrionaceae</taxon>
        <taxon>Vibrio</taxon>
    </lineage>
</organism>
<reference evidence="3" key="1">
    <citation type="submission" date="2016-06" db="EMBL/GenBank/DDBJ databases">
        <authorList>
            <person name="Rodrigo-Torres L."/>
            <person name="Arahal D.R."/>
        </authorList>
    </citation>
    <scope>NUCLEOTIDE SEQUENCE [LARGE SCALE GENOMIC DNA]</scope>
    <source>
        <strain evidence="3">CECT 7224</strain>
    </source>
</reference>
<keyword evidence="1" id="KW-0812">Transmembrane</keyword>
<dbReference type="RefSeq" id="WP_065677688.1">
    <property type="nucleotide sequence ID" value="NZ_AP025463.1"/>
</dbReference>
<sequence length="71" mass="7970">MEEKARTTIALSIVGLYATVVLVMLFWSLFHTDGDISAFFENLNKANFLLGPVGFVMGYYFKNGESNNENL</sequence>
<evidence type="ECO:0000313" key="2">
    <source>
        <dbReference type="EMBL" id="SBT15527.1"/>
    </source>
</evidence>
<accession>A0A1C3JKD5</accession>
<dbReference type="Proteomes" id="UP000092819">
    <property type="component" value="Unassembled WGS sequence"/>
</dbReference>
<feature type="transmembrane region" description="Helical" evidence="1">
    <location>
        <begin position="42"/>
        <end position="61"/>
    </location>
</feature>
<gene>
    <name evidence="2" type="ORF">VCE7224_04326</name>
</gene>